<name>A0A6J4Q0L6_9ACTN</name>
<sequence length="82" mass="9176">MVAPVSHDYSYHRLLCPLCEAGEMRAINVSLARCSGRQDAMGHGFFDTLLRIRALPEARSGEPSRKVDLRGRGRATALFRYP</sequence>
<dbReference type="EMBL" id="CADCUW010000379">
    <property type="protein sequence ID" value="CAA9429839.1"/>
    <property type="molecule type" value="Genomic_DNA"/>
</dbReference>
<evidence type="ECO:0000313" key="1">
    <source>
        <dbReference type="EMBL" id="CAA9429839.1"/>
    </source>
</evidence>
<proteinExistence type="predicted"/>
<accession>A0A6J4Q0L6</accession>
<reference evidence="1" key="1">
    <citation type="submission" date="2020-02" db="EMBL/GenBank/DDBJ databases">
        <authorList>
            <person name="Meier V. D."/>
        </authorList>
    </citation>
    <scope>NUCLEOTIDE SEQUENCE</scope>
    <source>
        <strain evidence="1">AVDCRST_MAG01</strain>
    </source>
</reference>
<gene>
    <name evidence="1" type="ORF">AVDCRST_MAG01-01-2843</name>
</gene>
<organism evidence="1">
    <name type="scientific">uncultured Rubrobacteraceae bacterium</name>
    <dbReference type="NCBI Taxonomy" id="349277"/>
    <lineage>
        <taxon>Bacteria</taxon>
        <taxon>Bacillati</taxon>
        <taxon>Actinomycetota</taxon>
        <taxon>Rubrobacteria</taxon>
        <taxon>Rubrobacterales</taxon>
        <taxon>Rubrobacteraceae</taxon>
        <taxon>environmental samples</taxon>
    </lineage>
</organism>
<dbReference type="AlphaFoldDB" id="A0A6J4Q0L6"/>
<protein>
    <submittedName>
        <fullName evidence="1">Uncharacterized protein</fullName>
    </submittedName>
</protein>